<feature type="compositionally biased region" description="Basic and acidic residues" evidence="4">
    <location>
        <begin position="776"/>
        <end position="788"/>
    </location>
</feature>
<dbReference type="InterPro" id="IPR001680">
    <property type="entry name" value="WD40_rpt"/>
</dbReference>
<keyword evidence="7" id="KW-1185">Reference proteome</keyword>
<dbReference type="PANTHER" id="PTHR19848">
    <property type="entry name" value="WD40 REPEAT PROTEIN"/>
    <property type="match status" value="1"/>
</dbReference>
<evidence type="ECO:0000256" key="4">
    <source>
        <dbReference type="SAM" id="MobiDB-lite"/>
    </source>
</evidence>
<sequence length="788" mass="87600">MSFDPTSPSDTALPIDITYTPAPTQPITELDQPQHGSTSPDDSSFTGTASPSGSLPCHVHQLSIELLARIFARLDPVSLSVAAATCHYWRHIIMDDVCWKNAFLDYFGKLPYRRLRSDTWKAEYILRTHLVRKWDRGRGANLSIQPKIGSIDCTVVDYQESFMMAASHDQAVAVQCNPSTGKLDRHRFYGWEDDMQLPVGVIKMDSHRIFWGLTSGYLNMTVRGKNLSRHQLKSFSDFHQGPISALCLPKLAHDIVLSGGDDGMIRIWHIPSLTSIEQLYGSTSRTTCLEATVDHHVVAGFDNGMIVIWDVRLNKLNKVPSQDDEQDDNNEPEAVATRYQRRWIATPKMDQNTPVQSVTYYPAQQWLLVVYTGLNCVYVYDVHTCQCITTFGQQVHTLGTISASTSDLDTRLSFTDSSLLDCPAVFAKKTSRSQQQKKKKADEASPSQPQPTGPSDGKLAASSTPPRPMALAAQSVLFATGDTLGTVALWSLPLLADHVNSLAEHRATAQPLPPYQLLRGLHQAAISTLYLDSFKLVAGADDGWIRFADPLTGQFLHAIGHKIPRHAPVDRSDMSVMRVKTLVCDEYRGVATVGHQIKTWDFSQRFVHDRRRLLNKKSGGSSGASPALRDHLHFEIKQDLLESQHDLAQERRAHERHAKHVDAWTMGGMSEEEMVAYAMMLSQEQPSGTESFDESLTTAAPSPFQSSQPVQDAMYSEDEALLQAVLASLEMQDSHRPDHSSPGLPQIDDLDQWPTIGSTPSTSSPPPQDTDDDDAELQRILKLSEIEK</sequence>
<dbReference type="SUPFAM" id="SSF50978">
    <property type="entry name" value="WD40 repeat-like"/>
    <property type="match status" value="1"/>
</dbReference>
<protein>
    <submittedName>
        <fullName evidence="6">WD40 repeat-like protein</fullName>
    </submittedName>
</protein>
<evidence type="ECO:0000256" key="3">
    <source>
        <dbReference type="PROSITE-ProRule" id="PRU00221"/>
    </source>
</evidence>
<feature type="domain" description="F-box" evidence="5">
    <location>
        <begin position="56"/>
        <end position="102"/>
    </location>
</feature>
<feature type="region of interest" description="Disordered" evidence="4">
    <location>
        <begin position="731"/>
        <end position="788"/>
    </location>
</feature>
<dbReference type="EMBL" id="MCGT01000007">
    <property type="protein sequence ID" value="ORX58016.1"/>
    <property type="molecule type" value="Genomic_DNA"/>
</dbReference>
<evidence type="ECO:0000256" key="2">
    <source>
        <dbReference type="ARBA" id="ARBA00022737"/>
    </source>
</evidence>
<dbReference type="SUPFAM" id="SSF81383">
    <property type="entry name" value="F-box domain"/>
    <property type="match status" value="1"/>
</dbReference>
<feature type="compositionally biased region" description="Polar residues" evidence="4">
    <location>
        <begin position="1"/>
        <end position="10"/>
    </location>
</feature>
<dbReference type="PANTHER" id="PTHR19848:SF8">
    <property type="entry name" value="F-BOX AND WD REPEAT DOMAIN CONTAINING 7"/>
    <property type="match status" value="1"/>
</dbReference>
<evidence type="ECO:0000259" key="5">
    <source>
        <dbReference type="PROSITE" id="PS50181"/>
    </source>
</evidence>
<dbReference type="STRING" id="101127.A0A1X2GNU6"/>
<dbReference type="PROSITE" id="PS50181">
    <property type="entry name" value="FBOX"/>
    <property type="match status" value="1"/>
</dbReference>
<proteinExistence type="predicted"/>
<dbReference type="Gene3D" id="2.130.10.10">
    <property type="entry name" value="YVTN repeat-like/Quinoprotein amine dehydrogenase"/>
    <property type="match status" value="2"/>
</dbReference>
<evidence type="ECO:0000313" key="7">
    <source>
        <dbReference type="Proteomes" id="UP000242146"/>
    </source>
</evidence>
<organism evidence="6 7">
    <name type="scientific">Hesseltinella vesiculosa</name>
    <dbReference type="NCBI Taxonomy" id="101127"/>
    <lineage>
        <taxon>Eukaryota</taxon>
        <taxon>Fungi</taxon>
        <taxon>Fungi incertae sedis</taxon>
        <taxon>Mucoromycota</taxon>
        <taxon>Mucoromycotina</taxon>
        <taxon>Mucoromycetes</taxon>
        <taxon>Mucorales</taxon>
        <taxon>Cunninghamellaceae</taxon>
        <taxon>Hesseltinella</taxon>
    </lineage>
</organism>
<dbReference type="InterPro" id="IPR036047">
    <property type="entry name" value="F-box-like_dom_sf"/>
</dbReference>
<evidence type="ECO:0000313" key="6">
    <source>
        <dbReference type="EMBL" id="ORX58016.1"/>
    </source>
</evidence>
<dbReference type="PROSITE" id="PS50082">
    <property type="entry name" value="WD_REPEATS_2"/>
    <property type="match status" value="1"/>
</dbReference>
<dbReference type="OrthoDB" id="2095648at2759"/>
<dbReference type="Gene3D" id="1.20.1280.50">
    <property type="match status" value="1"/>
</dbReference>
<dbReference type="Proteomes" id="UP000242146">
    <property type="component" value="Unassembled WGS sequence"/>
</dbReference>
<dbReference type="Pfam" id="PF12937">
    <property type="entry name" value="F-box-like"/>
    <property type="match status" value="1"/>
</dbReference>
<feature type="repeat" description="WD" evidence="3">
    <location>
        <begin position="236"/>
        <end position="278"/>
    </location>
</feature>
<dbReference type="InterPro" id="IPR036322">
    <property type="entry name" value="WD40_repeat_dom_sf"/>
</dbReference>
<feature type="compositionally biased region" description="Polar residues" evidence="4">
    <location>
        <begin position="34"/>
        <end position="52"/>
    </location>
</feature>
<feature type="region of interest" description="Disordered" evidence="4">
    <location>
        <begin position="684"/>
        <end position="714"/>
    </location>
</feature>
<feature type="region of interest" description="Disordered" evidence="4">
    <location>
        <begin position="1"/>
        <end position="52"/>
    </location>
</feature>
<dbReference type="SMART" id="SM00256">
    <property type="entry name" value="FBOX"/>
    <property type="match status" value="1"/>
</dbReference>
<feature type="region of interest" description="Disordered" evidence="4">
    <location>
        <begin position="430"/>
        <end position="465"/>
    </location>
</feature>
<keyword evidence="1 3" id="KW-0853">WD repeat</keyword>
<gene>
    <name evidence="6" type="ORF">DM01DRAFT_1333692</name>
</gene>
<dbReference type="SMART" id="SM00320">
    <property type="entry name" value="WD40"/>
    <property type="match status" value="3"/>
</dbReference>
<accession>A0A1X2GNU6</accession>
<keyword evidence="2" id="KW-0677">Repeat</keyword>
<feature type="compositionally biased region" description="Basic residues" evidence="4">
    <location>
        <begin position="430"/>
        <end position="439"/>
    </location>
</feature>
<feature type="compositionally biased region" description="Polar residues" evidence="4">
    <location>
        <begin position="684"/>
        <end position="710"/>
    </location>
</feature>
<name>A0A1X2GNU6_9FUNG</name>
<dbReference type="InterPro" id="IPR015943">
    <property type="entry name" value="WD40/YVTN_repeat-like_dom_sf"/>
</dbReference>
<reference evidence="6 7" key="1">
    <citation type="submission" date="2016-07" db="EMBL/GenBank/DDBJ databases">
        <title>Pervasive Adenine N6-methylation of Active Genes in Fungi.</title>
        <authorList>
            <consortium name="DOE Joint Genome Institute"/>
            <person name="Mondo S.J."/>
            <person name="Dannebaum R.O."/>
            <person name="Kuo R.C."/>
            <person name="Labutti K."/>
            <person name="Haridas S."/>
            <person name="Kuo A."/>
            <person name="Salamov A."/>
            <person name="Ahrendt S.R."/>
            <person name="Lipzen A."/>
            <person name="Sullivan W."/>
            <person name="Andreopoulos W.B."/>
            <person name="Clum A."/>
            <person name="Lindquist E."/>
            <person name="Daum C."/>
            <person name="Ramamoorthy G.K."/>
            <person name="Gryganskyi A."/>
            <person name="Culley D."/>
            <person name="Magnuson J.K."/>
            <person name="James T.Y."/>
            <person name="O'Malley M.A."/>
            <person name="Stajich J.E."/>
            <person name="Spatafora J.W."/>
            <person name="Visel A."/>
            <person name="Grigoriev I.V."/>
        </authorList>
    </citation>
    <scope>NUCLEOTIDE SEQUENCE [LARGE SCALE GENOMIC DNA]</scope>
    <source>
        <strain evidence="6 7">NRRL 3301</strain>
    </source>
</reference>
<dbReference type="AlphaFoldDB" id="A0A1X2GNU6"/>
<comment type="caution">
    <text evidence="6">The sequence shown here is derived from an EMBL/GenBank/DDBJ whole genome shotgun (WGS) entry which is preliminary data.</text>
</comment>
<dbReference type="InterPro" id="IPR001810">
    <property type="entry name" value="F-box_dom"/>
</dbReference>
<evidence type="ECO:0000256" key="1">
    <source>
        <dbReference type="ARBA" id="ARBA00022574"/>
    </source>
</evidence>